<dbReference type="NCBIfam" id="TIGR00250">
    <property type="entry name" value="RNAse_H_YqgF"/>
    <property type="match status" value="1"/>
</dbReference>
<keyword evidence="8" id="KW-1185">Reference proteome</keyword>
<dbReference type="InterPro" id="IPR037027">
    <property type="entry name" value="YqgF/RNaseH-like_dom_sf"/>
</dbReference>
<dbReference type="RefSeq" id="WP_091073896.1">
    <property type="nucleotide sequence ID" value="NZ_LT629799.1"/>
</dbReference>
<evidence type="ECO:0000313" key="8">
    <source>
        <dbReference type="Proteomes" id="UP000198825"/>
    </source>
</evidence>
<keyword evidence="1 5" id="KW-0963">Cytoplasm</keyword>
<dbReference type="EC" id="3.1.-.-" evidence="5"/>
<sequence length="153" mass="16021">MRRGVRVGVDWGDARIGVARCDPDGVLATPYATVKAGEREVDDLLAVLAELEPLEVVVGLPTTLAGTEGPAAVKVRRCAAALAARTSVPVRLVDERLTTVEVSRRMREGGRSAKAQRSVIDAAAAAAILEHALGVERSRDQPPGELVLPGPTA</sequence>
<dbReference type="InterPro" id="IPR006641">
    <property type="entry name" value="YqgF/RNaseH-like_dom"/>
</dbReference>
<keyword evidence="3 5" id="KW-0540">Nuclease</keyword>
<organism evidence="7 8">
    <name type="scientific">Microlunatus sagamiharensis</name>
    <dbReference type="NCBI Taxonomy" id="546874"/>
    <lineage>
        <taxon>Bacteria</taxon>
        <taxon>Bacillati</taxon>
        <taxon>Actinomycetota</taxon>
        <taxon>Actinomycetes</taxon>
        <taxon>Propionibacteriales</taxon>
        <taxon>Propionibacteriaceae</taxon>
        <taxon>Microlunatus</taxon>
    </lineage>
</organism>
<dbReference type="InterPro" id="IPR005227">
    <property type="entry name" value="YqgF"/>
</dbReference>
<evidence type="ECO:0000256" key="2">
    <source>
        <dbReference type="ARBA" id="ARBA00022517"/>
    </source>
</evidence>
<evidence type="ECO:0000256" key="1">
    <source>
        <dbReference type="ARBA" id="ARBA00022490"/>
    </source>
</evidence>
<keyword evidence="4 5" id="KW-0378">Hydrolase</keyword>
<dbReference type="AlphaFoldDB" id="A0A1H2M8Q9"/>
<keyword evidence="2 5" id="KW-0690">Ribosome biogenesis</keyword>
<dbReference type="InterPro" id="IPR012337">
    <property type="entry name" value="RNaseH-like_sf"/>
</dbReference>
<dbReference type="PANTHER" id="PTHR33317:SF4">
    <property type="entry name" value="POLYNUCLEOTIDYL TRANSFERASE, RIBONUCLEASE H-LIKE SUPERFAMILY PROTEIN"/>
    <property type="match status" value="1"/>
</dbReference>
<dbReference type="SMART" id="SM00732">
    <property type="entry name" value="YqgFc"/>
    <property type="match status" value="1"/>
</dbReference>
<dbReference type="CDD" id="cd16964">
    <property type="entry name" value="YqgF"/>
    <property type="match status" value="1"/>
</dbReference>
<dbReference type="STRING" id="546874.SAMN04488544_1496"/>
<dbReference type="Pfam" id="PF03652">
    <property type="entry name" value="RuvX"/>
    <property type="match status" value="1"/>
</dbReference>
<dbReference type="EMBL" id="LT629799">
    <property type="protein sequence ID" value="SDU88876.1"/>
    <property type="molecule type" value="Genomic_DNA"/>
</dbReference>
<protein>
    <recommendedName>
        <fullName evidence="5">Putative pre-16S rRNA nuclease</fullName>
        <ecNumber evidence="5">3.1.-.-</ecNumber>
    </recommendedName>
</protein>
<name>A0A1H2M8Q9_9ACTN</name>
<dbReference type="PANTHER" id="PTHR33317">
    <property type="entry name" value="POLYNUCLEOTIDYL TRANSFERASE, RIBONUCLEASE H-LIKE SUPERFAMILY PROTEIN"/>
    <property type="match status" value="1"/>
</dbReference>
<dbReference type="GO" id="GO:0016788">
    <property type="term" value="F:hydrolase activity, acting on ester bonds"/>
    <property type="evidence" value="ECO:0007669"/>
    <property type="project" value="UniProtKB-UniRule"/>
</dbReference>
<comment type="function">
    <text evidence="5">Could be a nuclease involved in processing of the 5'-end of pre-16S rRNA.</text>
</comment>
<evidence type="ECO:0000256" key="5">
    <source>
        <dbReference type="HAMAP-Rule" id="MF_00651"/>
    </source>
</evidence>
<evidence type="ECO:0000313" key="7">
    <source>
        <dbReference type="EMBL" id="SDU88876.1"/>
    </source>
</evidence>
<comment type="subcellular location">
    <subcellularLocation>
        <location evidence="5">Cytoplasm</location>
    </subcellularLocation>
</comment>
<dbReference type="OrthoDB" id="9790539at2"/>
<dbReference type="GO" id="GO:0000967">
    <property type="term" value="P:rRNA 5'-end processing"/>
    <property type="evidence" value="ECO:0007669"/>
    <property type="project" value="UniProtKB-UniRule"/>
</dbReference>
<dbReference type="SUPFAM" id="SSF53098">
    <property type="entry name" value="Ribonuclease H-like"/>
    <property type="match status" value="1"/>
</dbReference>
<reference evidence="8" key="1">
    <citation type="submission" date="2016-10" db="EMBL/GenBank/DDBJ databases">
        <authorList>
            <person name="Varghese N."/>
            <person name="Submissions S."/>
        </authorList>
    </citation>
    <scope>NUCLEOTIDE SEQUENCE [LARGE SCALE GENOMIC DNA]</scope>
    <source>
        <strain evidence="8">DSM 21743</strain>
    </source>
</reference>
<dbReference type="Gene3D" id="3.30.420.140">
    <property type="entry name" value="YqgF/RNase H-like domain"/>
    <property type="match status" value="1"/>
</dbReference>
<comment type="similarity">
    <text evidence="5">Belongs to the YqgF HJR family.</text>
</comment>
<dbReference type="HAMAP" id="MF_00651">
    <property type="entry name" value="Nuclease_YqgF"/>
    <property type="match status" value="1"/>
</dbReference>
<proteinExistence type="inferred from homology"/>
<dbReference type="GO" id="GO:0004518">
    <property type="term" value="F:nuclease activity"/>
    <property type="evidence" value="ECO:0007669"/>
    <property type="project" value="UniProtKB-KW"/>
</dbReference>
<accession>A0A1H2M8Q9</accession>
<dbReference type="GO" id="GO:0005829">
    <property type="term" value="C:cytosol"/>
    <property type="evidence" value="ECO:0007669"/>
    <property type="project" value="TreeGrafter"/>
</dbReference>
<evidence type="ECO:0000259" key="6">
    <source>
        <dbReference type="SMART" id="SM00732"/>
    </source>
</evidence>
<evidence type="ECO:0000256" key="3">
    <source>
        <dbReference type="ARBA" id="ARBA00022722"/>
    </source>
</evidence>
<evidence type="ECO:0000256" key="4">
    <source>
        <dbReference type="ARBA" id="ARBA00022801"/>
    </source>
</evidence>
<feature type="domain" description="YqgF/RNase H-like" evidence="6">
    <location>
        <begin position="4"/>
        <end position="102"/>
    </location>
</feature>
<gene>
    <name evidence="7" type="ORF">SAMN04488544_1496</name>
</gene>
<dbReference type="Proteomes" id="UP000198825">
    <property type="component" value="Chromosome I"/>
</dbReference>